<evidence type="ECO:0000256" key="5">
    <source>
        <dbReference type="ARBA" id="ARBA00022725"/>
    </source>
</evidence>
<dbReference type="EMBL" id="DYDO01000006">
    <property type="protein sequence ID" value="DBA22730.1"/>
    <property type="molecule type" value="Genomic_DNA"/>
</dbReference>
<feature type="transmembrane region" description="Helical" evidence="12">
    <location>
        <begin position="271"/>
        <end position="291"/>
    </location>
</feature>
<dbReference type="GO" id="GO:0004984">
    <property type="term" value="F:olfactory receptor activity"/>
    <property type="evidence" value="ECO:0007669"/>
    <property type="project" value="InterPro"/>
</dbReference>
<keyword evidence="6 12" id="KW-1133">Transmembrane helix</keyword>
<keyword evidence="8 12" id="KW-0472">Membrane</keyword>
<evidence type="ECO:0000256" key="3">
    <source>
        <dbReference type="ARBA" id="ARBA00022606"/>
    </source>
</evidence>
<dbReference type="InterPro" id="IPR050516">
    <property type="entry name" value="Olfactory_GPCR"/>
</dbReference>
<keyword evidence="9 11" id="KW-0675">Receptor</keyword>
<gene>
    <name evidence="14" type="ORF">GDO54_013739</name>
</gene>
<proteinExistence type="inferred from homology"/>
<comment type="subcellular location">
    <subcellularLocation>
        <location evidence="1 12">Cell membrane</location>
        <topology evidence="1 12">Multi-pass membrane protein</topology>
    </subcellularLocation>
</comment>
<evidence type="ECO:0000256" key="10">
    <source>
        <dbReference type="ARBA" id="ARBA00023224"/>
    </source>
</evidence>
<keyword evidence="7 11" id="KW-0297">G-protein coupled receptor</keyword>
<evidence type="ECO:0000313" key="15">
    <source>
        <dbReference type="Proteomes" id="UP001181693"/>
    </source>
</evidence>
<feature type="transmembrane region" description="Helical" evidence="12">
    <location>
        <begin position="24"/>
        <end position="50"/>
    </location>
</feature>
<evidence type="ECO:0000256" key="2">
    <source>
        <dbReference type="ARBA" id="ARBA00022475"/>
    </source>
</evidence>
<dbReference type="FunFam" id="1.20.1070.10:FF:000001">
    <property type="entry name" value="Olfactory receptor"/>
    <property type="match status" value="1"/>
</dbReference>
<dbReference type="Gene3D" id="1.20.1070.10">
    <property type="entry name" value="Rhodopsin 7-helix transmembrane proteins"/>
    <property type="match status" value="1"/>
</dbReference>
<evidence type="ECO:0000256" key="8">
    <source>
        <dbReference type="ARBA" id="ARBA00023136"/>
    </source>
</evidence>
<keyword evidence="10 11" id="KW-0807">Transducer</keyword>
<keyword evidence="5 12" id="KW-0552">Olfaction</keyword>
<accession>A0AAV3ACJ7</accession>
<dbReference type="PRINTS" id="PR00245">
    <property type="entry name" value="OLFACTORYR"/>
</dbReference>
<evidence type="ECO:0000256" key="11">
    <source>
        <dbReference type="RuleBase" id="RU000688"/>
    </source>
</evidence>
<dbReference type="Proteomes" id="UP001181693">
    <property type="component" value="Unassembled WGS sequence"/>
</dbReference>
<reference evidence="14" key="1">
    <citation type="thesis" date="2020" institute="ProQuest LLC" country="789 East Eisenhower Parkway, Ann Arbor, MI, USA">
        <title>Comparative Genomics and Chromosome Evolution.</title>
        <authorList>
            <person name="Mudd A.B."/>
        </authorList>
    </citation>
    <scope>NUCLEOTIDE SEQUENCE</scope>
    <source>
        <strain evidence="14">1538</strain>
        <tissue evidence="14">Blood</tissue>
    </source>
</reference>
<dbReference type="PROSITE" id="PS50262">
    <property type="entry name" value="G_PROTEIN_RECEP_F1_2"/>
    <property type="match status" value="1"/>
</dbReference>
<dbReference type="SUPFAM" id="SSF81321">
    <property type="entry name" value="Family A G protein-coupled receptor-like"/>
    <property type="match status" value="1"/>
</dbReference>
<keyword evidence="2 12" id="KW-1003">Cell membrane</keyword>
<keyword evidence="3 12" id="KW-0716">Sensory transduction</keyword>
<evidence type="ECO:0000256" key="12">
    <source>
        <dbReference type="RuleBase" id="RU363047"/>
    </source>
</evidence>
<keyword evidence="4 11" id="KW-0812">Transmembrane</keyword>
<dbReference type="Pfam" id="PF13853">
    <property type="entry name" value="7tm_4"/>
    <property type="match status" value="1"/>
</dbReference>
<name>A0AAV3ACJ7_PYXAD</name>
<evidence type="ECO:0000313" key="14">
    <source>
        <dbReference type="EMBL" id="DBA22730.1"/>
    </source>
</evidence>
<dbReference type="GO" id="GO:0004930">
    <property type="term" value="F:G protein-coupled receptor activity"/>
    <property type="evidence" value="ECO:0007669"/>
    <property type="project" value="UniProtKB-KW"/>
</dbReference>
<feature type="transmembrane region" description="Helical" evidence="12">
    <location>
        <begin position="241"/>
        <end position="259"/>
    </location>
</feature>
<evidence type="ECO:0000256" key="4">
    <source>
        <dbReference type="ARBA" id="ARBA00022692"/>
    </source>
</evidence>
<keyword evidence="15" id="KW-1185">Reference proteome</keyword>
<protein>
    <recommendedName>
        <fullName evidence="12">Olfactory receptor</fullName>
    </recommendedName>
</protein>
<comment type="similarity">
    <text evidence="11">Belongs to the G-protein coupled receptor 1 family.</text>
</comment>
<dbReference type="InterPro" id="IPR000276">
    <property type="entry name" value="GPCR_Rhodpsn"/>
</dbReference>
<comment type="caution">
    <text evidence="14">The sequence shown here is derived from an EMBL/GenBank/DDBJ whole genome shotgun (WGS) entry which is preliminary data.</text>
</comment>
<sequence length="314" mass="35229">MANKTKWPIEFTLLGLTDNSKYQVILFGFFLIVYILTIVGNSLMVITVTLSSTLHTPMYFFLRNLSVVDMCYTTSTVPKLLSDFLSDIKQISFFGCVAQLYSFISFGGVECVLLAAMAVDRYVAICMPLLYSKVMNWKICMIMASTCWIIGLLNSLAHTVFTFRLPFCKSRDINHFFCDIPPLLALSCADTSINEIVVYTAGGSVIFGSFLLTIMSYVFIARAIFKIQTAAGRLKAFSTCASHLAVVILYFGTIVFTYIRPTSSYSLDRDRVVPVLYGIITPMLNPIIYSFRNKDVHGAITKVILRHQQLPTLQ</sequence>
<dbReference type="PANTHER" id="PTHR26452">
    <property type="entry name" value="OLFACTORY RECEPTOR"/>
    <property type="match status" value="1"/>
</dbReference>
<dbReference type="PROSITE" id="PS00237">
    <property type="entry name" value="G_PROTEIN_RECEP_F1_1"/>
    <property type="match status" value="1"/>
</dbReference>
<evidence type="ECO:0000256" key="6">
    <source>
        <dbReference type="ARBA" id="ARBA00022989"/>
    </source>
</evidence>
<dbReference type="InterPro" id="IPR000725">
    <property type="entry name" value="Olfact_rcpt"/>
</dbReference>
<evidence type="ECO:0000256" key="7">
    <source>
        <dbReference type="ARBA" id="ARBA00023040"/>
    </source>
</evidence>
<evidence type="ECO:0000256" key="9">
    <source>
        <dbReference type="ARBA" id="ARBA00023170"/>
    </source>
</evidence>
<dbReference type="GO" id="GO:0005886">
    <property type="term" value="C:plasma membrane"/>
    <property type="evidence" value="ECO:0007669"/>
    <property type="project" value="UniProtKB-SubCell"/>
</dbReference>
<organism evidence="14 15">
    <name type="scientific">Pyxicephalus adspersus</name>
    <name type="common">African bullfrog</name>
    <dbReference type="NCBI Taxonomy" id="30357"/>
    <lineage>
        <taxon>Eukaryota</taxon>
        <taxon>Metazoa</taxon>
        <taxon>Chordata</taxon>
        <taxon>Craniata</taxon>
        <taxon>Vertebrata</taxon>
        <taxon>Euteleostomi</taxon>
        <taxon>Amphibia</taxon>
        <taxon>Batrachia</taxon>
        <taxon>Anura</taxon>
        <taxon>Neobatrachia</taxon>
        <taxon>Ranoidea</taxon>
        <taxon>Pyxicephalidae</taxon>
        <taxon>Pyxicephalinae</taxon>
        <taxon>Pyxicephalus</taxon>
    </lineage>
</organism>
<feature type="transmembrane region" description="Helical" evidence="12">
    <location>
        <begin position="91"/>
        <end position="119"/>
    </location>
</feature>
<dbReference type="CDD" id="cd13954">
    <property type="entry name" value="7tmA_OR"/>
    <property type="match status" value="1"/>
</dbReference>
<dbReference type="PRINTS" id="PR00237">
    <property type="entry name" value="GPCRRHODOPSN"/>
</dbReference>
<dbReference type="AlphaFoldDB" id="A0AAV3ACJ7"/>
<evidence type="ECO:0000259" key="13">
    <source>
        <dbReference type="PROSITE" id="PS50262"/>
    </source>
</evidence>
<dbReference type="InterPro" id="IPR017452">
    <property type="entry name" value="GPCR_Rhodpsn_7TM"/>
</dbReference>
<feature type="transmembrane region" description="Helical" evidence="12">
    <location>
        <begin position="139"/>
        <end position="157"/>
    </location>
</feature>
<evidence type="ECO:0000256" key="1">
    <source>
        <dbReference type="ARBA" id="ARBA00004651"/>
    </source>
</evidence>
<feature type="domain" description="G-protein coupled receptors family 1 profile" evidence="13">
    <location>
        <begin position="40"/>
        <end position="289"/>
    </location>
</feature>
<feature type="transmembrane region" description="Helical" evidence="12">
    <location>
        <begin position="196"/>
        <end position="220"/>
    </location>
</feature>